<dbReference type="InterPro" id="IPR012834">
    <property type="entry name" value="FlgG_G_neg"/>
</dbReference>
<dbReference type="Proteomes" id="UP000179243">
    <property type="component" value="Unassembled WGS sequence"/>
</dbReference>
<dbReference type="AlphaFoldDB" id="A0A1F7F3A2"/>
<dbReference type="GO" id="GO:0009426">
    <property type="term" value="C:bacterial-type flagellum basal body, distal rod"/>
    <property type="evidence" value="ECO:0007669"/>
    <property type="project" value="UniProtKB-UniRule"/>
</dbReference>
<comment type="caution">
    <text evidence="8">The sequence shown here is derived from an EMBL/GenBank/DDBJ whole genome shotgun (WGS) entry which is preliminary data.</text>
</comment>
<feature type="domain" description="Flagellar basal-body/hook protein C-terminal" evidence="6">
    <location>
        <begin position="218"/>
        <end position="262"/>
    </location>
</feature>
<feature type="domain" description="Flagellar basal body rod protein N-terminal" evidence="5">
    <location>
        <begin position="5"/>
        <end position="35"/>
    </location>
</feature>
<evidence type="ECO:0000259" key="7">
    <source>
        <dbReference type="Pfam" id="PF22692"/>
    </source>
</evidence>
<dbReference type="Pfam" id="PF06429">
    <property type="entry name" value="Flg_bbr_C"/>
    <property type="match status" value="1"/>
</dbReference>
<feature type="domain" description="Flagellar hook protein FlgE/F/G-like D1" evidence="7">
    <location>
        <begin position="96"/>
        <end position="160"/>
    </location>
</feature>
<dbReference type="PANTHER" id="PTHR30435">
    <property type="entry name" value="FLAGELLAR PROTEIN"/>
    <property type="match status" value="1"/>
</dbReference>
<dbReference type="Pfam" id="PF00460">
    <property type="entry name" value="Flg_bb_rod"/>
    <property type="match status" value="1"/>
</dbReference>
<reference evidence="8 9" key="1">
    <citation type="journal article" date="2016" name="Nat. Commun.">
        <title>Thousands of microbial genomes shed light on interconnected biogeochemical processes in an aquifer system.</title>
        <authorList>
            <person name="Anantharaman K."/>
            <person name="Brown C.T."/>
            <person name="Hug L.A."/>
            <person name="Sharon I."/>
            <person name="Castelle C.J."/>
            <person name="Probst A.J."/>
            <person name="Thomas B.C."/>
            <person name="Singh A."/>
            <person name="Wilkins M.J."/>
            <person name="Karaoz U."/>
            <person name="Brodie E.L."/>
            <person name="Williams K.H."/>
            <person name="Hubbard S.S."/>
            <person name="Banfield J.F."/>
        </authorList>
    </citation>
    <scope>NUCLEOTIDE SEQUENCE [LARGE SCALE GENOMIC DNA]</scope>
</reference>
<comment type="subcellular location">
    <subcellularLocation>
        <location evidence="4">Bacterial flagellum basal body</location>
    </subcellularLocation>
</comment>
<evidence type="ECO:0000256" key="4">
    <source>
        <dbReference type="RuleBase" id="RU362116"/>
    </source>
</evidence>
<evidence type="ECO:0000256" key="2">
    <source>
        <dbReference type="ARBA" id="ARBA00017948"/>
    </source>
</evidence>
<proteinExistence type="inferred from homology"/>
<dbReference type="GO" id="GO:0071978">
    <property type="term" value="P:bacterial-type flagellum-dependent swarming motility"/>
    <property type="evidence" value="ECO:0007669"/>
    <property type="project" value="TreeGrafter"/>
</dbReference>
<dbReference type="InterPro" id="IPR053967">
    <property type="entry name" value="LlgE_F_G-like_D1"/>
</dbReference>
<dbReference type="InterPro" id="IPR001444">
    <property type="entry name" value="Flag_bb_rod_N"/>
</dbReference>
<accession>A0A1F7F3A2</accession>
<dbReference type="InterPro" id="IPR037925">
    <property type="entry name" value="FlgE/F/G-like"/>
</dbReference>
<dbReference type="PANTHER" id="PTHR30435:SF19">
    <property type="entry name" value="FLAGELLAR BASAL-BODY ROD PROTEIN FLGG"/>
    <property type="match status" value="1"/>
</dbReference>
<dbReference type="NCBIfam" id="TIGR02488">
    <property type="entry name" value="flgG_G_neg"/>
    <property type="match status" value="1"/>
</dbReference>
<sequence length="264" mass="28749">MIRSLYSAATGMKAQQLFVDNISNNLANVNTMGFKKSKLEFEDLLYQTMEEPGENISDQNINPTGLQVGLGVKPAGTQKIFSQGSLVQTENKLDFAIQGDGFFQVTRPDGSTAYTRDGAFKLSDEGYIVTTSGYLLEPEIVLPVDADAEQFTIDTNGKIYMKMVNEDVLEEVGQLELARFINPAGLKSLGGNLYESTAASGEPVVNEPGLEGMGTLSQGYLEASNVQIVEEMVNMIMAQRAYEIASKGVTTSEEMLQVANQLKR</sequence>
<dbReference type="InterPro" id="IPR010930">
    <property type="entry name" value="Flg_bb/hook_C_dom"/>
</dbReference>
<keyword evidence="8" id="KW-0969">Cilium</keyword>
<keyword evidence="8" id="KW-0282">Flagellum</keyword>
<evidence type="ECO:0000256" key="1">
    <source>
        <dbReference type="ARBA" id="ARBA00009677"/>
    </source>
</evidence>
<evidence type="ECO:0000256" key="3">
    <source>
        <dbReference type="NCBIfam" id="TIGR02488"/>
    </source>
</evidence>
<dbReference type="NCBIfam" id="TIGR02490">
    <property type="entry name" value="flgF"/>
    <property type="match status" value="1"/>
</dbReference>
<dbReference type="InterPro" id="IPR012836">
    <property type="entry name" value="FlgF"/>
</dbReference>
<evidence type="ECO:0000313" key="9">
    <source>
        <dbReference type="Proteomes" id="UP000179243"/>
    </source>
</evidence>
<name>A0A1F7F3A2_UNCRA</name>
<dbReference type="SUPFAM" id="SSF117143">
    <property type="entry name" value="Flagellar hook protein flgE"/>
    <property type="match status" value="1"/>
</dbReference>
<keyword evidence="8" id="KW-0966">Cell projection</keyword>
<evidence type="ECO:0000313" key="8">
    <source>
        <dbReference type="EMBL" id="OGK01145.1"/>
    </source>
</evidence>
<organism evidence="8 9">
    <name type="scientific">Candidatus Raymondbacteria bacterium RIFOXYD12_FULL_49_13</name>
    <dbReference type="NCBI Taxonomy" id="1817890"/>
    <lineage>
        <taxon>Bacteria</taxon>
        <taxon>Raymondiibacteriota</taxon>
    </lineage>
</organism>
<dbReference type="NCBIfam" id="TIGR03506">
    <property type="entry name" value="FlgEFG_subfam"/>
    <property type="match status" value="2"/>
</dbReference>
<dbReference type="Pfam" id="PF22692">
    <property type="entry name" value="LlgE_F_G_D1"/>
    <property type="match status" value="1"/>
</dbReference>
<dbReference type="InterPro" id="IPR020013">
    <property type="entry name" value="Flagellar_FlgE/F/G"/>
</dbReference>
<comment type="similarity">
    <text evidence="1 4">Belongs to the flagella basal body rod proteins family.</text>
</comment>
<evidence type="ECO:0000259" key="5">
    <source>
        <dbReference type="Pfam" id="PF00460"/>
    </source>
</evidence>
<evidence type="ECO:0000259" key="6">
    <source>
        <dbReference type="Pfam" id="PF06429"/>
    </source>
</evidence>
<keyword evidence="4" id="KW-0975">Bacterial flagellum</keyword>
<protein>
    <recommendedName>
        <fullName evidence="2 3">Flagellar basal-body rod protein FlgG</fullName>
    </recommendedName>
</protein>
<dbReference type="EMBL" id="MFYX01000131">
    <property type="protein sequence ID" value="OGK01145.1"/>
    <property type="molecule type" value="Genomic_DNA"/>
</dbReference>
<gene>
    <name evidence="8" type="primary">flgG</name>
    <name evidence="8" type="ORF">A2519_01310</name>
</gene>